<protein>
    <submittedName>
        <fullName evidence="1">Uncharacterized protein</fullName>
    </submittedName>
</protein>
<evidence type="ECO:0000313" key="1">
    <source>
        <dbReference type="EMBL" id="ABZ06036.1"/>
    </source>
</evidence>
<name>B3T0C7_9ZZZZ</name>
<dbReference type="EMBL" id="EU016565">
    <property type="protein sequence ID" value="ABZ06036.1"/>
    <property type="molecule type" value="Genomic_DNA"/>
</dbReference>
<dbReference type="AlphaFoldDB" id="B3T0C7"/>
<sequence>MTEEIARGRRAIAIGQDRGMNTAQWEQALADLQRQELLAWASEVGQGDEVLPTSITYQEAPLRPVTTNYISRQARMYLRDIALAEVYQQSGGWGRFDQEWWASRAAEAIQALEALRAAVANSVQPGTSE</sequence>
<reference evidence="1" key="1">
    <citation type="journal article" date="2008" name="ISME J.">
        <title>Genomic patterns of recombination, clonal divergence and environment in marine microbial populations.</title>
        <authorList>
            <person name="Konstantinidis K.T."/>
            <person name="Delong E.F."/>
        </authorList>
    </citation>
    <scope>NUCLEOTIDE SEQUENCE</scope>
</reference>
<gene>
    <name evidence="1" type="ORF">ALOHA_HF4000005H07ctg1g4</name>
</gene>
<proteinExistence type="predicted"/>
<organism evidence="1">
    <name type="scientific">uncultured marine microorganism HF4000_005H07</name>
    <dbReference type="NCBI Taxonomy" id="455506"/>
    <lineage>
        <taxon>unclassified sequences</taxon>
        <taxon>environmental samples</taxon>
    </lineage>
</organism>
<accession>B3T0C7</accession>